<dbReference type="EMBL" id="CP020925">
    <property type="protein sequence ID" value="ATP19178.1"/>
    <property type="molecule type" value="Genomic_DNA"/>
</dbReference>
<evidence type="ECO:0000313" key="3">
    <source>
        <dbReference type="EMBL" id="MDH2129518.1"/>
    </source>
</evidence>
<reference evidence="3" key="2">
    <citation type="submission" date="2022-09" db="EMBL/GenBank/DDBJ databases">
        <title>Intensive care unit water sources are persistently colonized with multi-drug resistant bacteria and are the site of extensive horizontal gene transfer of antibiotic resistance genes.</title>
        <authorList>
            <person name="Diorio-Toth L."/>
        </authorList>
    </citation>
    <scope>NUCLEOTIDE SEQUENCE</scope>
    <source>
        <strain evidence="3">GD03659</strain>
    </source>
</reference>
<reference evidence="2 4" key="1">
    <citation type="submission" date="2017-04" db="EMBL/GenBank/DDBJ databases">
        <title>Characterization, genome and methylation analysis of a phthalic acid esters degrading strain Sphingobium yanoikuyae SHJ.</title>
        <authorList>
            <person name="Feng L."/>
        </authorList>
    </citation>
    <scope>NUCLEOTIDE SEQUENCE [LARGE SCALE GENOMIC DNA]</scope>
    <source>
        <strain evidence="2 4">SHJ</strain>
    </source>
</reference>
<organism evidence="2 4">
    <name type="scientific">Sphingobium yanoikuyae</name>
    <name type="common">Sphingomonas yanoikuyae</name>
    <dbReference type="NCBI Taxonomy" id="13690"/>
    <lineage>
        <taxon>Bacteria</taxon>
        <taxon>Pseudomonadati</taxon>
        <taxon>Pseudomonadota</taxon>
        <taxon>Alphaproteobacteria</taxon>
        <taxon>Sphingomonadales</taxon>
        <taxon>Sphingomonadaceae</taxon>
        <taxon>Sphingobium</taxon>
    </lineage>
</organism>
<keyword evidence="1" id="KW-0812">Transmembrane</keyword>
<dbReference type="Proteomes" id="UP000037029">
    <property type="component" value="Chromosome"/>
</dbReference>
<accession>A0A0J9CT54</accession>
<evidence type="ECO:0000313" key="2">
    <source>
        <dbReference type="EMBL" id="ATP19178.1"/>
    </source>
</evidence>
<dbReference type="RefSeq" id="WP_048939494.1">
    <property type="nucleotide sequence ID" value="NZ_CP020925.1"/>
</dbReference>
<sequence>MTRAPSPHPDQLPLDWEQDPAVQAAIEARVAQRAEAAAFRWRLRLVAIETFMMGALVTIAGLALHQPFLPALRAGIIVAAACFASGMLLIGISGACGKLVSHLRQWRHR</sequence>
<dbReference type="AlphaFoldDB" id="A0A0J9CT54"/>
<dbReference type="EMBL" id="JAOCKX010000001">
    <property type="protein sequence ID" value="MDH2129518.1"/>
    <property type="molecule type" value="Genomic_DNA"/>
</dbReference>
<evidence type="ECO:0000313" key="4">
    <source>
        <dbReference type="Proteomes" id="UP000037029"/>
    </source>
</evidence>
<keyword evidence="1" id="KW-1133">Transmembrane helix</keyword>
<proteinExistence type="predicted"/>
<evidence type="ECO:0000256" key="1">
    <source>
        <dbReference type="SAM" id="Phobius"/>
    </source>
</evidence>
<name>A0A0J9CT54_SPHYA</name>
<gene>
    <name evidence="2" type="ORF">BV87_12735</name>
    <name evidence="3" type="ORF">N5J77_00160</name>
</gene>
<dbReference type="Proteomes" id="UP001162318">
    <property type="component" value="Unassembled WGS sequence"/>
</dbReference>
<protein>
    <submittedName>
        <fullName evidence="2">Uncharacterized protein</fullName>
    </submittedName>
</protein>
<keyword evidence="1" id="KW-0472">Membrane</keyword>
<feature type="transmembrane region" description="Helical" evidence="1">
    <location>
        <begin position="76"/>
        <end position="100"/>
    </location>
</feature>
<feature type="transmembrane region" description="Helical" evidence="1">
    <location>
        <begin position="43"/>
        <end position="64"/>
    </location>
</feature>